<feature type="transmembrane region" description="Helical" evidence="7">
    <location>
        <begin position="73"/>
        <end position="93"/>
    </location>
</feature>
<feature type="transmembrane region" description="Helical" evidence="7">
    <location>
        <begin position="49"/>
        <end position="67"/>
    </location>
</feature>
<evidence type="ECO:0000256" key="2">
    <source>
        <dbReference type="ARBA" id="ARBA00022475"/>
    </source>
</evidence>
<keyword evidence="9" id="KW-1185">Reference proteome</keyword>
<keyword evidence="3 7" id="KW-0812">Transmembrane</keyword>
<feature type="transmembrane region" description="Helical" evidence="7">
    <location>
        <begin position="153"/>
        <end position="170"/>
    </location>
</feature>
<feature type="transmembrane region" description="Helical" evidence="7">
    <location>
        <begin position="100"/>
        <end position="119"/>
    </location>
</feature>
<keyword evidence="5 7" id="KW-0472">Membrane</keyword>
<accession>A0A368X942</accession>
<feature type="region of interest" description="Disordered" evidence="6">
    <location>
        <begin position="1"/>
        <end position="32"/>
    </location>
</feature>
<dbReference type="InterPro" id="IPR043428">
    <property type="entry name" value="LivM-like"/>
</dbReference>
<dbReference type="InterPro" id="IPR001851">
    <property type="entry name" value="ABC_transp_permease"/>
</dbReference>
<dbReference type="GO" id="GO:0005886">
    <property type="term" value="C:plasma membrane"/>
    <property type="evidence" value="ECO:0007669"/>
    <property type="project" value="UniProtKB-SubCell"/>
</dbReference>
<feature type="transmembrane region" description="Helical" evidence="7">
    <location>
        <begin position="301"/>
        <end position="320"/>
    </location>
</feature>
<feature type="transmembrane region" description="Helical" evidence="7">
    <location>
        <begin position="125"/>
        <end position="146"/>
    </location>
</feature>
<evidence type="ECO:0000256" key="1">
    <source>
        <dbReference type="ARBA" id="ARBA00004651"/>
    </source>
</evidence>
<dbReference type="Pfam" id="PF02653">
    <property type="entry name" value="BPD_transp_2"/>
    <property type="match status" value="1"/>
</dbReference>
<dbReference type="PANTHER" id="PTHR30482">
    <property type="entry name" value="HIGH-AFFINITY BRANCHED-CHAIN AMINO ACID TRANSPORT SYSTEM PERMEASE"/>
    <property type="match status" value="1"/>
</dbReference>
<feature type="transmembrane region" description="Helical" evidence="7">
    <location>
        <begin position="274"/>
        <end position="294"/>
    </location>
</feature>
<evidence type="ECO:0000256" key="5">
    <source>
        <dbReference type="ARBA" id="ARBA00023136"/>
    </source>
</evidence>
<evidence type="ECO:0000256" key="4">
    <source>
        <dbReference type="ARBA" id="ARBA00022989"/>
    </source>
</evidence>
<name>A0A368X942_9BURK</name>
<evidence type="ECO:0000256" key="6">
    <source>
        <dbReference type="SAM" id="MobiDB-lite"/>
    </source>
</evidence>
<protein>
    <submittedName>
        <fullName evidence="8">Amino acid/amide ABC transporter membrane protein 2 (HAAT family)</fullName>
    </submittedName>
</protein>
<dbReference type="EMBL" id="QPJK01000015">
    <property type="protein sequence ID" value="RCW64472.1"/>
    <property type="molecule type" value="Genomic_DNA"/>
</dbReference>
<proteinExistence type="predicted"/>
<gene>
    <name evidence="8" type="ORF">DES41_11596</name>
</gene>
<sequence>MSASQWRRAMNRQPTAPITRPRPGAAPVAATTPQPRTAAWPTLRIRHGIVIAAALLFPFVATPFFTYQVVAQSLVLGLIALSLTFLGGYGGMVSLAQMTVAGIAGYGVAVLGTSSSAAISLGWPWWVAVPFALLIAVACAALIGWLSVRTEGIYTIMITLAIGVAFYYLVLQNYSIFNGFQGLRELHPPDVFGVDWRKPVPFYFLALACALAGYGLVKWIVRAPFGVALQGVRDNPRRMAALGYNVVAHRVAAYAFAGLLAAVGGILLAWYNGLMTPGSVGTSWLINILVVAVLGGMRHPIGAFIGAVLFVLLQTFAIDLVDRERFNLVIGGVFLAIVLCSPDGLLGLWAKARARFAPRQTMTTPTPRRQA</sequence>
<keyword evidence="2" id="KW-1003">Cell membrane</keyword>
<feature type="transmembrane region" description="Helical" evidence="7">
    <location>
        <begin position="326"/>
        <end position="350"/>
    </location>
</feature>
<feature type="transmembrane region" description="Helical" evidence="7">
    <location>
        <begin position="202"/>
        <end position="221"/>
    </location>
</feature>
<organism evidence="8 9">
    <name type="scientific">Pseudorhodoferax soli</name>
    <dbReference type="NCBI Taxonomy" id="545864"/>
    <lineage>
        <taxon>Bacteria</taxon>
        <taxon>Pseudomonadati</taxon>
        <taxon>Pseudomonadota</taxon>
        <taxon>Betaproteobacteria</taxon>
        <taxon>Burkholderiales</taxon>
        <taxon>Comamonadaceae</taxon>
    </lineage>
</organism>
<reference evidence="8 9" key="1">
    <citation type="submission" date="2018-07" db="EMBL/GenBank/DDBJ databases">
        <title>Genomic Encyclopedia of Type Strains, Phase IV (KMG-IV): sequencing the most valuable type-strain genomes for metagenomic binning, comparative biology and taxonomic classification.</title>
        <authorList>
            <person name="Goeker M."/>
        </authorList>
    </citation>
    <scope>NUCLEOTIDE SEQUENCE [LARGE SCALE GENOMIC DNA]</scope>
    <source>
        <strain evidence="8 9">DSM 21634</strain>
    </source>
</reference>
<comment type="caution">
    <text evidence="8">The sequence shown here is derived from an EMBL/GenBank/DDBJ whole genome shotgun (WGS) entry which is preliminary data.</text>
</comment>
<evidence type="ECO:0000256" key="7">
    <source>
        <dbReference type="SAM" id="Phobius"/>
    </source>
</evidence>
<evidence type="ECO:0000313" key="9">
    <source>
        <dbReference type="Proteomes" id="UP000252884"/>
    </source>
</evidence>
<evidence type="ECO:0000256" key="3">
    <source>
        <dbReference type="ARBA" id="ARBA00022692"/>
    </source>
</evidence>
<dbReference type="Proteomes" id="UP000252884">
    <property type="component" value="Unassembled WGS sequence"/>
</dbReference>
<dbReference type="PANTHER" id="PTHR30482:SF17">
    <property type="entry name" value="ABC TRANSPORTER ATP-BINDING PROTEIN"/>
    <property type="match status" value="1"/>
</dbReference>
<keyword evidence="4 7" id="KW-1133">Transmembrane helix</keyword>
<feature type="transmembrane region" description="Helical" evidence="7">
    <location>
        <begin position="242"/>
        <end position="268"/>
    </location>
</feature>
<dbReference type="GO" id="GO:0015658">
    <property type="term" value="F:branched-chain amino acid transmembrane transporter activity"/>
    <property type="evidence" value="ECO:0007669"/>
    <property type="project" value="InterPro"/>
</dbReference>
<dbReference type="CDD" id="cd06581">
    <property type="entry name" value="TM_PBP1_LivM_like"/>
    <property type="match status" value="1"/>
</dbReference>
<dbReference type="RefSeq" id="WP_211333152.1">
    <property type="nucleotide sequence ID" value="NZ_QPJK01000015.1"/>
</dbReference>
<comment type="subcellular location">
    <subcellularLocation>
        <location evidence="1">Cell membrane</location>
        <topology evidence="1">Multi-pass membrane protein</topology>
    </subcellularLocation>
</comment>
<dbReference type="AlphaFoldDB" id="A0A368X942"/>
<evidence type="ECO:0000313" key="8">
    <source>
        <dbReference type="EMBL" id="RCW64472.1"/>
    </source>
</evidence>